<dbReference type="PANTHER" id="PTHR47172">
    <property type="entry name" value="OS01G0976800 PROTEIN"/>
    <property type="match status" value="1"/>
</dbReference>
<protein>
    <recommendedName>
        <fullName evidence="8">GATA-type domain-containing protein</fullName>
    </recommendedName>
</protein>
<evidence type="ECO:0000256" key="4">
    <source>
        <dbReference type="ARBA" id="ARBA00023015"/>
    </source>
</evidence>
<feature type="region of interest" description="Disordered" evidence="7">
    <location>
        <begin position="24"/>
        <end position="274"/>
    </location>
</feature>
<organism evidence="9 10">
    <name type="scientific">Diplocarpon rosae</name>
    <dbReference type="NCBI Taxonomy" id="946125"/>
    <lineage>
        <taxon>Eukaryota</taxon>
        <taxon>Fungi</taxon>
        <taxon>Dikarya</taxon>
        <taxon>Ascomycota</taxon>
        <taxon>Pezizomycotina</taxon>
        <taxon>Leotiomycetes</taxon>
        <taxon>Helotiales</taxon>
        <taxon>Drepanopezizaceae</taxon>
        <taxon>Diplocarpon</taxon>
    </lineage>
</organism>
<evidence type="ECO:0000313" key="9">
    <source>
        <dbReference type="EMBL" id="KAK2625869.1"/>
    </source>
</evidence>
<feature type="region of interest" description="Disordered" evidence="7">
    <location>
        <begin position="445"/>
        <end position="466"/>
    </location>
</feature>
<feature type="compositionally biased region" description="Pro residues" evidence="7">
    <location>
        <begin position="159"/>
        <end position="168"/>
    </location>
</feature>
<dbReference type="InterPro" id="IPR013088">
    <property type="entry name" value="Znf_NHR/GATA"/>
</dbReference>
<keyword evidence="3" id="KW-0862">Zinc</keyword>
<evidence type="ECO:0000259" key="8">
    <source>
        <dbReference type="PROSITE" id="PS50114"/>
    </source>
</evidence>
<dbReference type="GO" id="GO:0043565">
    <property type="term" value="F:sequence-specific DNA binding"/>
    <property type="evidence" value="ECO:0007669"/>
    <property type="project" value="InterPro"/>
</dbReference>
<evidence type="ECO:0000313" key="10">
    <source>
        <dbReference type="Proteomes" id="UP001285354"/>
    </source>
</evidence>
<dbReference type="Proteomes" id="UP001285354">
    <property type="component" value="Unassembled WGS sequence"/>
</dbReference>
<dbReference type="PANTHER" id="PTHR47172:SF24">
    <property type="entry name" value="GATA ZINC FINGER DOMAIN-CONTAINING PROTEIN 14-RELATED"/>
    <property type="match status" value="1"/>
</dbReference>
<feature type="compositionally biased region" description="Basic and acidic residues" evidence="7">
    <location>
        <begin position="254"/>
        <end position="274"/>
    </location>
</feature>
<feature type="region of interest" description="Disordered" evidence="7">
    <location>
        <begin position="387"/>
        <end position="421"/>
    </location>
</feature>
<dbReference type="GO" id="GO:0008270">
    <property type="term" value="F:zinc ion binding"/>
    <property type="evidence" value="ECO:0007669"/>
    <property type="project" value="UniProtKB-KW"/>
</dbReference>
<accession>A0AAD9SZL3</accession>
<proteinExistence type="predicted"/>
<evidence type="ECO:0000256" key="3">
    <source>
        <dbReference type="ARBA" id="ARBA00022833"/>
    </source>
</evidence>
<feature type="compositionally biased region" description="Basic and acidic residues" evidence="7">
    <location>
        <begin position="204"/>
        <end position="215"/>
    </location>
</feature>
<dbReference type="Gene3D" id="3.30.50.10">
    <property type="entry name" value="Erythroid Transcription Factor GATA-1, subunit A"/>
    <property type="match status" value="1"/>
</dbReference>
<gene>
    <name evidence="9" type="ORF">QTJ16_005181</name>
</gene>
<name>A0AAD9SZL3_9HELO</name>
<keyword evidence="4" id="KW-0805">Transcription regulation</keyword>
<dbReference type="InterPro" id="IPR000679">
    <property type="entry name" value="Znf_GATA"/>
</dbReference>
<keyword evidence="5" id="KW-0804">Transcription</keyword>
<evidence type="ECO:0000256" key="1">
    <source>
        <dbReference type="ARBA" id="ARBA00022723"/>
    </source>
</evidence>
<feature type="compositionally biased region" description="Polar residues" evidence="7">
    <location>
        <begin position="116"/>
        <end position="126"/>
    </location>
</feature>
<reference evidence="9" key="1">
    <citation type="submission" date="2023-06" db="EMBL/GenBank/DDBJ databases">
        <title>Draft genome of Marssonina rosae.</title>
        <authorList>
            <person name="Cheng Q."/>
        </authorList>
    </citation>
    <scope>NUCLEOTIDE SEQUENCE</scope>
    <source>
        <strain evidence="9">R4</strain>
    </source>
</reference>
<feature type="domain" description="GATA-type" evidence="8">
    <location>
        <begin position="406"/>
        <end position="436"/>
    </location>
</feature>
<comment type="caution">
    <text evidence="9">The sequence shown here is derived from an EMBL/GenBank/DDBJ whole genome shotgun (WGS) entry which is preliminary data.</text>
</comment>
<dbReference type="EMBL" id="JAUBYV010000007">
    <property type="protein sequence ID" value="KAK2625869.1"/>
    <property type="molecule type" value="Genomic_DNA"/>
</dbReference>
<dbReference type="AlphaFoldDB" id="A0AAD9SZL3"/>
<evidence type="ECO:0000256" key="5">
    <source>
        <dbReference type="ARBA" id="ARBA00023163"/>
    </source>
</evidence>
<sequence>MEKLHSSNRQSSIHSIIHREIEHIATDRLYPSSTMTATSVASPTSMYTQPPPPYSSGWPARSISGLLSPPDSRRTSDNTTEHPPPIQTSQLHRPSLPSIHEALTTGSKPKPYPSPVSASVPQSHQLPYSGPQALRSYPSEHAPHVAPPAPAQQLRQPSPQRPVHPPPNTFSRPEQATFPEAPRHPSLQAAPAPQNPYAAPRYEPTTHEQDLRAQDRPPSAYAPQPPPQPYSYGAPPGQMAPLASHAPGLNNPRYDLHDRRGPYEMSKWPKEEQPERFKQGLKRVLESYSFENNLAEINTDSSMIANWSAHYNAILSEQQPSHNLVPDRMPSMESVDDMIRHQEKLAGALQQMKAMIYEQAQNTAHQRMREQSARDDYEMGMYEDDMKSHYGSESKKRRGRAAPPGRCHSCNRAETPEWRRGPDGARTLCNACGLHYAKLTRKNTLNLKQGSSGSGPLRPKSTDDPS</sequence>
<keyword evidence="1" id="KW-0479">Metal-binding</keyword>
<keyword evidence="10" id="KW-1185">Reference proteome</keyword>
<dbReference type="PROSITE" id="PS50114">
    <property type="entry name" value="GATA_ZN_FINGER_2"/>
    <property type="match status" value="1"/>
</dbReference>
<dbReference type="PROSITE" id="PS00344">
    <property type="entry name" value="GATA_ZN_FINGER_1"/>
    <property type="match status" value="1"/>
</dbReference>
<dbReference type="GO" id="GO:0006355">
    <property type="term" value="P:regulation of DNA-templated transcription"/>
    <property type="evidence" value="ECO:0007669"/>
    <property type="project" value="InterPro"/>
</dbReference>
<feature type="compositionally biased region" description="Low complexity" evidence="7">
    <location>
        <begin position="188"/>
        <end position="200"/>
    </location>
</feature>
<dbReference type="SUPFAM" id="SSF57716">
    <property type="entry name" value="Glucocorticoid receptor-like (DNA-binding domain)"/>
    <property type="match status" value="1"/>
</dbReference>
<feature type="compositionally biased region" description="Polar residues" evidence="7">
    <location>
        <begin position="31"/>
        <end position="48"/>
    </location>
</feature>
<evidence type="ECO:0000256" key="2">
    <source>
        <dbReference type="ARBA" id="ARBA00022771"/>
    </source>
</evidence>
<dbReference type="Pfam" id="PF00320">
    <property type="entry name" value="GATA"/>
    <property type="match status" value="1"/>
</dbReference>
<evidence type="ECO:0000256" key="6">
    <source>
        <dbReference type="PROSITE-ProRule" id="PRU00094"/>
    </source>
</evidence>
<dbReference type="SMART" id="SM00401">
    <property type="entry name" value="ZnF_GATA"/>
    <property type="match status" value="1"/>
</dbReference>
<feature type="compositionally biased region" description="Basic and acidic residues" evidence="7">
    <location>
        <begin position="71"/>
        <end position="80"/>
    </location>
</feature>
<keyword evidence="2 6" id="KW-0863">Zinc-finger</keyword>
<evidence type="ECO:0000256" key="7">
    <source>
        <dbReference type="SAM" id="MobiDB-lite"/>
    </source>
</evidence>
<dbReference type="CDD" id="cd00202">
    <property type="entry name" value="ZnF_GATA"/>
    <property type="match status" value="1"/>
</dbReference>